<sequence>MTSLDRRLNAFRPDLADLRLKGQVDASRFSAGESARVTTPVLDVHSAPDRGAGMDTQFLCGQLVRVFERQAGWAWVQAERDGYVGYVSEAGLGDCNEEATHHVIAQRSFVYPKAELKAPIIGAHSMGASLRVVGEEERRGTRYFLLASGSAMIARHLSPISSLEPDYVTVAERFLHTPYLWGGASGFGIDCSGLVQLSMHMAGRQAPRDTDMQARGIGAPFDPAQTPLRRGDLVFWRGHVAIMLDSLEMVHANGHTMTVAREPLREAIDRIAPLYGQPTGYRRP</sequence>
<keyword evidence="7" id="KW-1185">Reference proteome</keyword>
<dbReference type="PANTHER" id="PTHR47053:SF1">
    <property type="entry name" value="MUREIN DD-ENDOPEPTIDASE MEPH-RELATED"/>
    <property type="match status" value="1"/>
</dbReference>
<dbReference type="PROSITE" id="PS51935">
    <property type="entry name" value="NLPC_P60"/>
    <property type="match status" value="1"/>
</dbReference>
<gene>
    <name evidence="6" type="ORF">NA8A_01240</name>
</gene>
<reference evidence="6 7" key="1">
    <citation type="journal article" date="2012" name="J. Bacteriol.">
        <title>Genome Sequence of Nitratireductor indicus Type Strain C115.</title>
        <authorList>
            <person name="Lai Q."/>
            <person name="Li G."/>
            <person name="Yu Z."/>
            <person name="Shao Z."/>
        </authorList>
    </citation>
    <scope>NUCLEOTIDE SEQUENCE [LARGE SCALE GENOMIC DNA]</scope>
    <source>
        <strain evidence="6 7">C115</strain>
    </source>
</reference>
<dbReference type="Pfam" id="PF00877">
    <property type="entry name" value="NLPC_P60"/>
    <property type="match status" value="1"/>
</dbReference>
<dbReference type="RefSeq" id="WP_009449404.1">
    <property type="nucleotide sequence ID" value="NZ_AMSI01000001.1"/>
</dbReference>
<evidence type="ECO:0000256" key="4">
    <source>
        <dbReference type="ARBA" id="ARBA00022807"/>
    </source>
</evidence>
<dbReference type="GO" id="GO:0008234">
    <property type="term" value="F:cysteine-type peptidase activity"/>
    <property type="evidence" value="ECO:0007669"/>
    <property type="project" value="UniProtKB-KW"/>
</dbReference>
<evidence type="ECO:0000256" key="3">
    <source>
        <dbReference type="ARBA" id="ARBA00022801"/>
    </source>
</evidence>
<evidence type="ECO:0000259" key="5">
    <source>
        <dbReference type="PROSITE" id="PS51935"/>
    </source>
</evidence>
<comment type="caution">
    <text evidence="6">The sequence shown here is derived from an EMBL/GenBank/DDBJ whole genome shotgun (WGS) entry which is preliminary data.</text>
</comment>
<evidence type="ECO:0000256" key="1">
    <source>
        <dbReference type="ARBA" id="ARBA00007074"/>
    </source>
</evidence>
<organism evidence="6 7">
    <name type="scientific">Nitratireductor indicus C115</name>
    <dbReference type="NCBI Taxonomy" id="1231190"/>
    <lineage>
        <taxon>Bacteria</taxon>
        <taxon>Pseudomonadati</taxon>
        <taxon>Pseudomonadota</taxon>
        <taxon>Alphaproteobacteria</taxon>
        <taxon>Hyphomicrobiales</taxon>
        <taxon>Phyllobacteriaceae</taxon>
        <taxon>Nitratireductor</taxon>
    </lineage>
</organism>
<comment type="similarity">
    <text evidence="1">Belongs to the peptidase C40 family.</text>
</comment>
<dbReference type="InterPro" id="IPR041382">
    <property type="entry name" value="SH3_16"/>
</dbReference>
<evidence type="ECO:0000313" key="6">
    <source>
        <dbReference type="EMBL" id="EKF44324.1"/>
    </source>
</evidence>
<keyword evidence="3" id="KW-0378">Hydrolase</keyword>
<dbReference type="OrthoDB" id="9813368at2"/>
<dbReference type="Pfam" id="PF18348">
    <property type="entry name" value="SH3_16"/>
    <property type="match status" value="1"/>
</dbReference>
<dbReference type="STRING" id="721133.SAMN05216176_102252"/>
<dbReference type="GO" id="GO:0006508">
    <property type="term" value="P:proteolysis"/>
    <property type="evidence" value="ECO:0007669"/>
    <property type="project" value="UniProtKB-KW"/>
</dbReference>
<dbReference type="Proteomes" id="UP000007374">
    <property type="component" value="Unassembled WGS sequence"/>
</dbReference>
<proteinExistence type="inferred from homology"/>
<dbReference type="Gene3D" id="2.30.30.40">
    <property type="entry name" value="SH3 Domains"/>
    <property type="match status" value="1"/>
</dbReference>
<dbReference type="EMBL" id="AMSI01000001">
    <property type="protein sequence ID" value="EKF44324.1"/>
    <property type="molecule type" value="Genomic_DNA"/>
</dbReference>
<name>K2P2I4_9HYPH</name>
<accession>K2P2I4</accession>
<dbReference type="InterPro" id="IPR038765">
    <property type="entry name" value="Papain-like_cys_pep_sf"/>
</dbReference>
<dbReference type="SUPFAM" id="SSF54001">
    <property type="entry name" value="Cysteine proteinases"/>
    <property type="match status" value="1"/>
</dbReference>
<evidence type="ECO:0000313" key="7">
    <source>
        <dbReference type="Proteomes" id="UP000007374"/>
    </source>
</evidence>
<dbReference type="PATRIC" id="fig|1231190.3.peg.263"/>
<dbReference type="InterPro" id="IPR051202">
    <property type="entry name" value="Peptidase_C40"/>
</dbReference>
<feature type="domain" description="NlpC/P60" evidence="5">
    <location>
        <begin position="161"/>
        <end position="284"/>
    </location>
</feature>
<dbReference type="eggNOG" id="COG0791">
    <property type="taxonomic scope" value="Bacteria"/>
</dbReference>
<keyword evidence="2" id="KW-0645">Protease</keyword>
<dbReference type="Gene3D" id="3.90.1720.10">
    <property type="entry name" value="endopeptidase domain like (from Nostoc punctiforme)"/>
    <property type="match status" value="1"/>
</dbReference>
<evidence type="ECO:0000256" key="2">
    <source>
        <dbReference type="ARBA" id="ARBA00022670"/>
    </source>
</evidence>
<protein>
    <submittedName>
        <fullName evidence="6">NLP/P60</fullName>
    </submittedName>
</protein>
<dbReference type="InterPro" id="IPR000064">
    <property type="entry name" value="NLP_P60_dom"/>
</dbReference>
<dbReference type="PANTHER" id="PTHR47053">
    <property type="entry name" value="MUREIN DD-ENDOPEPTIDASE MEPH-RELATED"/>
    <property type="match status" value="1"/>
</dbReference>
<dbReference type="AlphaFoldDB" id="K2P2I4"/>
<keyword evidence="4" id="KW-0788">Thiol protease</keyword>